<accession>A0A101IH66</accession>
<evidence type="ECO:0000256" key="2">
    <source>
        <dbReference type="ARBA" id="ARBA00023167"/>
    </source>
</evidence>
<dbReference type="AlphaFoldDB" id="A0A101IH66"/>
<dbReference type="EMBL" id="LGHB01000038">
    <property type="protein sequence ID" value="KUK95074.1"/>
    <property type="molecule type" value="Genomic_DNA"/>
</dbReference>
<keyword evidence="2" id="KW-0486">Methionine biosynthesis</keyword>
<evidence type="ECO:0000313" key="5">
    <source>
        <dbReference type="EMBL" id="KUK43497.1"/>
    </source>
</evidence>
<evidence type="ECO:0000313" key="7">
    <source>
        <dbReference type="Proteomes" id="UP000053961"/>
    </source>
</evidence>
<evidence type="ECO:0000313" key="6">
    <source>
        <dbReference type="EMBL" id="KUK95074.1"/>
    </source>
</evidence>
<feature type="domain" description="CBS" evidence="4">
    <location>
        <begin position="102"/>
        <end position="158"/>
    </location>
</feature>
<organism evidence="6 7">
    <name type="scientific">Methanothrix harundinacea</name>
    <dbReference type="NCBI Taxonomy" id="301375"/>
    <lineage>
        <taxon>Archaea</taxon>
        <taxon>Methanobacteriati</taxon>
        <taxon>Methanobacteriota</taxon>
        <taxon>Stenosarchaea group</taxon>
        <taxon>Methanomicrobia</taxon>
        <taxon>Methanotrichales</taxon>
        <taxon>Methanotrichaceae</taxon>
        <taxon>Methanothrix</taxon>
    </lineage>
</organism>
<reference evidence="7 8" key="2">
    <citation type="journal article" date="2015" name="MBio">
        <title>Genome-Resolved Metagenomic Analysis Reveals Roles for Candidate Phyla and Other Microbial Community Members in Biogeochemical Transformations in Oil Reservoirs.</title>
        <authorList>
            <person name="Hu P."/>
            <person name="Tom L."/>
            <person name="Singh A."/>
            <person name="Thomas B.C."/>
            <person name="Baker B.J."/>
            <person name="Piceno Y.M."/>
            <person name="Andersen G.L."/>
            <person name="Banfield J.F."/>
        </authorList>
    </citation>
    <scope>NUCLEOTIDE SEQUENCE [LARGE SCALE GENOMIC DNA]</scope>
    <source>
        <strain evidence="5">57_489</strain>
    </source>
</reference>
<keyword evidence="1 3" id="KW-0129">CBS domain</keyword>
<dbReference type="Proteomes" id="UP000053961">
    <property type="component" value="Unassembled WGS sequence"/>
</dbReference>
<dbReference type="EMBL" id="LGFT01000068">
    <property type="protein sequence ID" value="KUK43497.1"/>
    <property type="molecule type" value="Genomic_DNA"/>
</dbReference>
<sequence>MLVRDVMNPEPIACQATDAVSDAVKILKKSDISGMPVLEGERLVGVVSESDLLKLLSAEEEGGLWLPSPLEILEIPIRDLIRWERLQAGAEEVGMIRVSEVMTKNVFTVRPEDTIEDAASIMIRQRINRLPVLEDDKLVGIVTRGDIIAGLGGGMGASEVEED</sequence>
<keyword evidence="2" id="KW-0028">Amino-acid biosynthesis</keyword>
<protein>
    <submittedName>
        <fullName evidence="6">Putative signal transduction protein with CBS domain</fullName>
    </submittedName>
</protein>
<comment type="caution">
    <text evidence="6">The sequence shown here is derived from an EMBL/GenBank/DDBJ whole genome shotgun (WGS) entry which is preliminary data.</text>
</comment>
<dbReference type="PATRIC" id="fig|301375.6.peg.1386"/>
<dbReference type="InterPro" id="IPR051257">
    <property type="entry name" value="Diverse_CBS-Domain"/>
</dbReference>
<gene>
    <name evidence="5" type="ORF">XD72_2120</name>
    <name evidence="6" type="ORF">XE07_1938</name>
</gene>
<reference evidence="6" key="1">
    <citation type="journal article" date="2015" name="MBio">
        <title>Genome-resolved metagenomic analysis reveals roles for candidate phyla and other microbial community members in biogeochemical transformations in oil reservoirs.</title>
        <authorList>
            <person name="Hu P."/>
            <person name="Tom L."/>
            <person name="Singh A."/>
            <person name="Thomas B.C."/>
            <person name="Baker B.J."/>
            <person name="Piceno Y.M."/>
            <person name="Andersen G.L."/>
            <person name="Banfield J.F."/>
        </authorList>
    </citation>
    <scope>NUCLEOTIDE SEQUENCE [LARGE SCALE GENOMIC DNA]</scope>
    <source>
        <strain evidence="6">56_747</strain>
    </source>
</reference>
<evidence type="ECO:0000256" key="1">
    <source>
        <dbReference type="ARBA" id="ARBA00023122"/>
    </source>
</evidence>
<dbReference type="Gene3D" id="3.10.580.10">
    <property type="entry name" value="CBS-domain"/>
    <property type="match status" value="1"/>
</dbReference>
<dbReference type="SUPFAM" id="SSF54631">
    <property type="entry name" value="CBS-domain pair"/>
    <property type="match status" value="1"/>
</dbReference>
<dbReference type="PANTHER" id="PTHR43080">
    <property type="entry name" value="CBS DOMAIN-CONTAINING PROTEIN CBSX3, MITOCHONDRIAL"/>
    <property type="match status" value="1"/>
</dbReference>
<evidence type="ECO:0000256" key="3">
    <source>
        <dbReference type="PROSITE-ProRule" id="PRU00703"/>
    </source>
</evidence>
<dbReference type="InterPro" id="IPR046342">
    <property type="entry name" value="CBS_dom_sf"/>
</dbReference>
<dbReference type="Pfam" id="PF00571">
    <property type="entry name" value="CBS"/>
    <property type="match status" value="2"/>
</dbReference>
<feature type="domain" description="CBS" evidence="4">
    <location>
        <begin position="7"/>
        <end position="62"/>
    </location>
</feature>
<evidence type="ECO:0000313" key="8">
    <source>
        <dbReference type="Proteomes" id="UP000057043"/>
    </source>
</evidence>
<dbReference type="PROSITE" id="PS51371">
    <property type="entry name" value="CBS"/>
    <property type="match status" value="2"/>
</dbReference>
<proteinExistence type="predicted"/>
<name>A0A101IH66_9EURY</name>
<evidence type="ECO:0000259" key="4">
    <source>
        <dbReference type="PROSITE" id="PS51371"/>
    </source>
</evidence>
<dbReference type="PANTHER" id="PTHR43080:SF2">
    <property type="entry name" value="CBS DOMAIN-CONTAINING PROTEIN"/>
    <property type="match status" value="1"/>
</dbReference>
<dbReference type="CDD" id="cd04586">
    <property type="entry name" value="CBS_pair_BON_assoc"/>
    <property type="match status" value="1"/>
</dbReference>
<dbReference type="SMART" id="SM00116">
    <property type="entry name" value="CBS"/>
    <property type="match status" value="2"/>
</dbReference>
<dbReference type="Proteomes" id="UP000057043">
    <property type="component" value="Unassembled WGS sequence"/>
</dbReference>
<dbReference type="InterPro" id="IPR000644">
    <property type="entry name" value="CBS_dom"/>
</dbReference>
<dbReference type="GO" id="GO:0009086">
    <property type="term" value="P:methionine biosynthetic process"/>
    <property type="evidence" value="ECO:0007669"/>
    <property type="project" value="UniProtKB-KW"/>
</dbReference>